<feature type="transmembrane region" description="Helical" evidence="5">
    <location>
        <begin position="177"/>
        <end position="194"/>
    </location>
</feature>
<accession>A0A370K8L7</accession>
<gene>
    <name evidence="7" type="ORF">DVT68_10855</name>
</gene>
<keyword evidence="8" id="KW-1185">Reference proteome</keyword>
<keyword evidence="7" id="KW-0436">Ligase</keyword>
<feature type="transmembrane region" description="Helical" evidence="5">
    <location>
        <begin position="139"/>
        <end position="157"/>
    </location>
</feature>
<dbReference type="PANTHER" id="PTHR37422">
    <property type="entry name" value="TEICHURONIC ACID BIOSYNTHESIS PROTEIN TUAE"/>
    <property type="match status" value="1"/>
</dbReference>
<dbReference type="RefSeq" id="WP_114825072.1">
    <property type="nucleotide sequence ID" value="NZ_QQSY01000002.1"/>
</dbReference>
<dbReference type="InterPro" id="IPR051533">
    <property type="entry name" value="WaaL-like"/>
</dbReference>
<comment type="caution">
    <text evidence="7">The sequence shown here is derived from an EMBL/GenBank/DDBJ whole genome shotgun (WGS) entry which is preliminary data.</text>
</comment>
<feature type="transmembrane region" description="Helical" evidence="5">
    <location>
        <begin position="245"/>
        <end position="267"/>
    </location>
</feature>
<evidence type="ECO:0000256" key="1">
    <source>
        <dbReference type="ARBA" id="ARBA00004141"/>
    </source>
</evidence>
<dbReference type="EMBL" id="QQSY01000002">
    <property type="protein sequence ID" value="RDI98985.1"/>
    <property type="molecule type" value="Genomic_DNA"/>
</dbReference>
<reference evidence="7 8" key="1">
    <citation type="submission" date="2018-07" db="EMBL/GenBank/DDBJ databases">
        <title>Dyella solisilvae sp. nov., isolated from the pine and broad-leaved mixed forest soil.</title>
        <authorList>
            <person name="Gao Z."/>
            <person name="Qiu L."/>
        </authorList>
    </citation>
    <scope>NUCLEOTIDE SEQUENCE [LARGE SCALE GENOMIC DNA]</scope>
    <source>
        <strain evidence="7 8">DHG54</strain>
    </source>
</reference>
<evidence type="ECO:0000313" key="7">
    <source>
        <dbReference type="EMBL" id="RDI98985.1"/>
    </source>
</evidence>
<feature type="transmembrane region" description="Helical" evidence="5">
    <location>
        <begin position="114"/>
        <end position="132"/>
    </location>
</feature>
<name>A0A370K8L7_9GAMM</name>
<dbReference type="Pfam" id="PF04932">
    <property type="entry name" value="Wzy_C"/>
    <property type="match status" value="1"/>
</dbReference>
<feature type="transmembrane region" description="Helical" evidence="5">
    <location>
        <begin position="348"/>
        <end position="366"/>
    </location>
</feature>
<keyword evidence="3 5" id="KW-1133">Transmembrane helix</keyword>
<evidence type="ECO:0000256" key="5">
    <source>
        <dbReference type="SAM" id="Phobius"/>
    </source>
</evidence>
<keyword evidence="4 5" id="KW-0472">Membrane</keyword>
<sequence>MRSVFSLALPAMDAPAGRAVAPWVRQLLFAGVAWLVVGMAVMPAGASYNPGKAYQYVLGLTLYLPALILLVMRPSCGRELWRQPLMPWTFALLGWSLLSLAWSHAPRPADEAGHSVSIVFFLIAWQQGVALGQERIRSLLVGMSLALAVVAVVAIAWSFLHPEIDGRISGFGVMDNANLAAAAMGAALIWLWPWRIQPRALRIAKWLAIAVLAAFVLLTYTRSAWGALLAGFLAMVLCRGGRRAWFSAGAALLVAGVAVVVNLPLLLERGLSMRPQIFEQAWALFLQHPLRGRGMGNAFHFYLGPDLYTHVHNLFSQLAVELGLVGLLMWSGIWLALGWRAWLHRDSTLGQVVVGLWVFGMVMVQFDQPHLVDSPRPGWLLTWLPLALSLSLGRWKETA</sequence>
<evidence type="ECO:0000256" key="3">
    <source>
        <dbReference type="ARBA" id="ARBA00022989"/>
    </source>
</evidence>
<feature type="transmembrane region" description="Helical" evidence="5">
    <location>
        <begin position="27"/>
        <end position="47"/>
    </location>
</feature>
<feature type="transmembrane region" description="Helical" evidence="5">
    <location>
        <begin position="322"/>
        <end position="342"/>
    </location>
</feature>
<protein>
    <submittedName>
        <fullName evidence="7">O-antigen ligase domain-containing protein</fullName>
    </submittedName>
</protein>
<dbReference type="GO" id="GO:0016020">
    <property type="term" value="C:membrane"/>
    <property type="evidence" value="ECO:0007669"/>
    <property type="project" value="UniProtKB-SubCell"/>
</dbReference>
<evidence type="ECO:0000313" key="8">
    <source>
        <dbReference type="Proteomes" id="UP000254711"/>
    </source>
</evidence>
<organism evidence="7 8">
    <name type="scientific">Dyella solisilvae</name>
    <dbReference type="NCBI Taxonomy" id="1920168"/>
    <lineage>
        <taxon>Bacteria</taxon>
        <taxon>Pseudomonadati</taxon>
        <taxon>Pseudomonadota</taxon>
        <taxon>Gammaproteobacteria</taxon>
        <taxon>Lysobacterales</taxon>
        <taxon>Rhodanobacteraceae</taxon>
        <taxon>Dyella</taxon>
    </lineage>
</organism>
<evidence type="ECO:0000256" key="2">
    <source>
        <dbReference type="ARBA" id="ARBA00022692"/>
    </source>
</evidence>
<dbReference type="InterPro" id="IPR007016">
    <property type="entry name" value="O-antigen_ligase-rel_domated"/>
</dbReference>
<keyword evidence="2 5" id="KW-0812">Transmembrane</keyword>
<comment type="subcellular location">
    <subcellularLocation>
        <location evidence="1">Membrane</location>
        <topology evidence="1">Multi-pass membrane protein</topology>
    </subcellularLocation>
</comment>
<feature type="domain" description="O-antigen ligase-related" evidence="6">
    <location>
        <begin position="208"/>
        <end position="330"/>
    </location>
</feature>
<feature type="transmembrane region" description="Helical" evidence="5">
    <location>
        <begin position="53"/>
        <end position="72"/>
    </location>
</feature>
<evidence type="ECO:0000256" key="4">
    <source>
        <dbReference type="ARBA" id="ARBA00023136"/>
    </source>
</evidence>
<dbReference type="OrthoDB" id="1013669at2"/>
<feature type="transmembrane region" description="Helical" evidence="5">
    <location>
        <begin position="84"/>
        <end position="102"/>
    </location>
</feature>
<proteinExistence type="predicted"/>
<evidence type="ECO:0000259" key="6">
    <source>
        <dbReference type="Pfam" id="PF04932"/>
    </source>
</evidence>
<dbReference type="AlphaFoldDB" id="A0A370K8L7"/>
<feature type="transmembrane region" description="Helical" evidence="5">
    <location>
        <begin position="206"/>
        <end position="225"/>
    </location>
</feature>
<dbReference type="PANTHER" id="PTHR37422:SF13">
    <property type="entry name" value="LIPOPOLYSACCHARIDE BIOSYNTHESIS PROTEIN PA4999-RELATED"/>
    <property type="match status" value="1"/>
</dbReference>
<dbReference type="Proteomes" id="UP000254711">
    <property type="component" value="Unassembled WGS sequence"/>
</dbReference>
<dbReference type="GO" id="GO:0016874">
    <property type="term" value="F:ligase activity"/>
    <property type="evidence" value="ECO:0007669"/>
    <property type="project" value="UniProtKB-KW"/>
</dbReference>